<dbReference type="OrthoDB" id="3924768at2759"/>
<dbReference type="RefSeq" id="XP_033683012.1">
    <property type="nucleotide sequence ID" value="XM_033835599.1"/>
</dbReference>
<dbReference type="EMBL" id="ML987196">
    <property type="protein sequence ID" value="KAF2248008.1"/>
    <property type="molecule type" value="Genomic_DNA"/>
</dbReference>
<sequence>MATNNIGQPLAHGECVSAKVPSSYPPPVQTQGIQVTRLPTSASESTAQDDAHSTLHIYPHKDRHTHIKPTKDLSKESSWGKAARKARKEHKENGNVLEVSESADGEGAFFLHSPYLAFHDPPKVLYMGADRNATPIMLIHGGAFWRKYKLQLGSSIGTPGVIDPRGVVCWKHNGGDKHDLKADDKKLKGYKVRTWRLWGETGKAYVHGTKANRKAGIRPDPDVLDDLGYGEDGEIIEPARAEEVVYLKWERPFSRHTRRYHFQYAGVDFYWKGTGTVKKSGSCGFFVRFNHLKLVAKIPVAAASKKDRPEVCLAKYTCSLSGGKCGKLDIFDTALLRLAEEYVQPIGEIGIEQEEAVKIARLKKTLLYQIVIATGLCMVSAEKEKRKAVWEWLQEAGEGAGG</sequence>
<reference evidence="1" key="1">
    <citation type="journal article" date="2020" name="Stud. Mycol.">
        <title>101 Dothideomycetes genomes: a test case for predicting lifestyles and emergence of pathogens.</title>
        <authorList>
            <person name="Haridas S."/>
            <person name="Albert R."/>
            <person name="Binder M."/>
            <person name="Bloem J."/>
            <person name="Labutti K."/>
            <person name="Salamov A."/>
            <person name="Andreopoulos B."/>
            <person name="Baker S."/>
            <person name="Barry K."/>
            <person name="Bills G."/>
            <person name="Bluhm B."/>
            <person name="Cannon C."/>
            <person name="Castanera R."/>
            <person name="Culley D."/>
            <person name="Daum C."/>
            <person name="Ezra D."/>
            <person name="Gonzalez J."/>
            <person name="Henrissat B."/>
            <person name="Kuo A."/>
            <person name="Liang C."/>
            <person name="Lipzen A."/>
            <person name="Lutzoni F."/>
            <person name="Magnuson J."/>
            <person name="Mondo S."/>
            <person name="Nolan M."/>
            <person name="Ohm R."/>
            <person name="Pangilinan J."/>
            <person name="Park H.-J."/>
            <person name="Ramirez L."/>
            <person name="Alfaro M."/>
            <person name="Sun H."/>
            <person name="Tritt A."/>
            <person name="Yoshinaga Y."/>
            <person name="Zwiers L.-H."/>
            <person name="Turgeon B."/>
            <person name="Goodwin S."/>
            <person name="Spatafora J."/>
            <person name="Crous P."/>
            <person name="Grigoriev I."/>
        </authorList>
    </citation>
    <scope>NUCLEOTIDE SEQUENCE</scope>
    <source>
        <strain evidence="1">CBS 122368</strain>
    </source>
</reference>
<gene>
    <name evidence="1" type="ORF">BU26DRAFT_605553</name>
</gene>
<dbReference type="AlphaFoldDB" id="A0A6A6ID67"/>
<proteinExistence type="predicted"/>
<organism evidence="1 2">
    <name type="scientific">Trematosphaeria pertusa</name>
    <dbReference type="NCBI Taxonomy" id="390896"/>
    <lineage>
        <taxon>Eukaryota</taxon>
        <taxon>Fungi</taxon>
        <taxon>Dikarya</taxon>
        <taxon>Ascomycota</taxon>
        <taxon>Pezizomycotina</taxon>
        <taxon>Dothideomycetes</taxon>
        <taxon>Pleosporomycetidae</taxon>
        <taxon>Pleosporales</taxon>
        <taxon>Massarineae</taxon>
        <taxon>Trematosphaeriaceae</taxon>
        <taxon>Trematosphaeria</taxon>
    </lineage>
</organism>
<protein>
    <submittedName>
        <fullName evidence="1">Uncharacterized protein</fullName>
    </submittedName>
</protein>
<dbReference type="Proteomes" id="UP000800094">
    <property type="component" value="Unassembled WGS sequence"/>
</dbReference>
<keyword evidence="2" id="KW-1185">Reference proteome</keyword>
<name>A0A6A6ID67_9PLEO</name>
<dbReference type="GeneID" id="54588929"/>
<evidence type="ECO:0000313" key="2">
    <source>
        <dbReference type="Proteomes" id="UP000800094"/>
    </source>
</evidence>
<evidence type="ECO:0000313" key="1">
    <source>
        <dbReference type="EMBL" id="KAF2248008.1"/>
    </source>
</evidence>
<accession>A0A6A6ID67</accession>